<dbReference type="Proteomes" id="UP000507470">
    <property type="component" value="Unassembled WGS sequence"/>
</dbReference>
<dbReference type="AlphaFoldDB" id="A0A6J8A449"/>
<name>A0A6J8A449_MYTCO</name>
<evidence type="ECO:0000313" key="2">
    <source>
        <dbReference type="Proteomes" id="UP000507470"/>
    </source>
</evidence>
<protein>
    <submittedName>
        <fullName evidence="1">Uncharacterized protein</fullName>
    </submittedName>
</protein>
<reference evidence="1 2" key="1">
    <citation type="submission" date="2020-06" db="EMBL/GenBank/DDBJ databases">
        <authorList>
            <person name="Li R."/>
            <person name="Bekaert M."/>
        </authorList>
    </citation>
    <scope>NUCLEOTIDE SEQUENCE [LARGE SCALE GENOMIC DNA]</scope>
    <source>
        <strain evidence="2">wild</strain>
    </source>
</reference>
<dbReference type="EMBL" id="CACVKT020000570">
    <property type="protein sequence ID" value="CAC5360696.1"/>
    <property type="molecule type" value="Genomic_DNA"/>
</dbReference>
<accession>A0A6J8A449</accession>
<sequence length="151" mass="17025">MDRISNDLTQKSARIDTLESALSRIDLQLEQKGQEILSLKLHNSKDDTGGEFKEVVRKKTNNNHHDHVVTLIGSSNTSQLITAMIKDKFRLDEFITFCDNSKMAFKSEAIPRFINEHDGFHITNNGTAMLASNIRDSIDIALGLPKCSPRR</sequence>
<organism evidence="1 2">
    <name type="scientific">Mytilus coruscus</name>
    <name type="common">Sea mussel</name>
    <dbReference type="NCBI Taxonomy" id="42192"/>
    <lineage>
        <taxon>Eukaryota</taxon>
        <taxon>Metazoa</taxon>
        <taxon>Spiralia</taxon>
        <taxon>Lophotrochozoa</taxon>
        <taxon>Mollusca</taxon>
        <taxon>Bivalvia</taxon>
        <taxon>Autobranchia</taxon>
        <taxon>Pteriomorphia</taxon>
        <taxon>Mytilida</taxon>
        <taxon>Mytiloidea</taxon>
        <taxon>Mytilidae</taxon>
        <taxon>Mytilinae</taxon>
        <taxon>Mytilus</taxon>
    </lineage>
</organism>
<gene>
    <name evidence="1" type="ORF">MCOR_3088</name>
</gene>
<evidence type="ECO:0000313" key="1">
    <source>
        <dbReference type="EMBL" id="CAC5360696.1"/>
    </source>
</evidence>
<dbReference type="OrthoDB" id="6171556at2759"/>
<proteinExistence type="predicted"/>
<keyword evidence="2" id="KW-1185">Reference proteome</keyword>